<evidence type="ECO:0000256" key="1">
    <source>
        <dbReference type="ARBA" id="ARBA00004571"/>
    </source>
</evidence>
<evidence type="ECO:0000313" key="17">
    <source>
        <dbReference type="Proteomes" id="UP000279959"/>
    </source>
</evidence>
<accession>A0A494WCT6</accession>
<organism evidence="16 17">
    <name type="scientific">Sphingobium amiense</name>
    <dbReference type="NCBI Taxonomy" id="135719"/>
    <lineage>
        <taxon>Bacteria</taxon>
        <taxon>Pseudomonadati</taxon>
        <taxon>Pseudomonadota</taxon>
        <taxon>Alphaproteobacteria</taxon>
        <taxon>Sphingomonadales</taxon>
        <taxon>Sphingomonadaceae</taxon>
        <taxon>Sphingobium</taxon>
    </lineage>
</organism>
<keyword evidence="16" id="KW-0675">Receptor</keyword>
<keyword evidence="2 11" id="KW-0813">Transport</keyword>
<evidence type="ECO:0000256" key="5">
    <source>
        <dbReference type="ARBA" id="ARBA00022692"/>
    </source>
</evidence>
<dbReference type="AlphaFoldDB" id="A0A494WCT6"/>
<dbReference type="EMBL" id="AP018664">
    <property type="protein sequence ID" value="BBD98119.1"/>
    <property type="molecule type" value="Genomic_DNA"/>
</dbReference>
<reference evidence="16 17" key="1">
    <citation type="submission" date="2018-05" db="EMBL/GenBank/DDBJ databases">
        <title>Complete Genome Sequence of the Nonylphenol-Degrading Bacterium Sphingobium amiense DSM 16289T.</title>
        <authorList>
            <person name="Ootsuka M."/>
            <person name="Nishizawa T."/>
            <person name="Ohta H."/>
        </authorList>
    </citation>
    <scope>NUCLEOTIDE SEQUENCE [LARGE SCALE GENOMIC DNA]</scope>
    <source>
        <strain evidence="16 17">DSM 16289</strain>
    </source>
</reference>
<sequence length="764" mass="82765">MTISKAGFTRAAIGSLFATTCMVAIAAPVLAQDQANEGGLADIVVTAQKRAQSAQDVGITMSVVTPDVLAKHNIREVTELASVLPNVQINYGVGQNSFNIRGIGVNVFAGNFDPPVAVHIDDVYLSKSIMTPLLIFDLDRVEALKGPQGTLFGRNTTGGALNFYSRKPTDHFTAGGTLGYDTYETVRAEGYVSGPLTDSVSARLSGFTTHQGEGYYRNTLTGKTEGYDRKWALRGQLAFHDSKTDVLLSATYGRDNSQLAPYDVPGVYTPESLAAGAPQLCQPYLNGTLNGADANCRRSLDGGYPGDKNPYTTDNNIPHQMRAKQIGFTARVERDLGWTKLVSISSYQKFNRFIVEDSDSSPVNSLDSYEAFNINQYSQEIRISQNQPSRWNYVLGAYYQHDNLASHSGLIILDGAQNLYTDYRQKVNARAIFFHNEFALTDQLSLIAGLRYSNESLKINGGTWLADGMSVIRGQEKPTTLIFPLSTSSAVANGGKRHDKNVSYKFGAEWKPELNSDAIDKLLLYANVSSGFRSGAFNVVFASSQSEFTSLSPEKITAYEAGFKSLLGGRTLQVNGAVFHYDFTNGFINVDSPTSPVPVTINAAAVKTDGVELDVQWQPIQGLQFGAAGGYLHSKIDSAITAGGRSLQGNSTVNSPKWTFTGDASYTTDIGSDLKLNLAMNGNYRTSQYLQASNSPVSKIGSYWVVGAQVGIAASDDRWALTAWVKNLTKSVYKTYLNDLPGLGIVLASYGPPRTFGGTFTVKY</sequence>
<dbReference type="InterPro" id="IPR039426">
    <property type="entry name" value="TonB-dep_rcpt-like"/>
</dbReference>
<evidence type="ECO:0000259" key="14">
    <source>
        <dbReference type="Pfam" id="PF00593"/>
    </source>
</evidence>
<evidence type="ECO:0000256" key="12">
    <source>
        <dbReference type="RuleBase" id="RU003357"/>
    </source>
</evidence>
<dbReference type="SUPFAM" id="SSF56935">
    <property type="entry name" value="Porins"/>
    <property type="match status" value="1"/>
</dbReference>
<feature type="domain" description="TonB-dependent receptor plug" evidence="15">
    <location>
        <begin position="54"/>
        <end position="160"/>
    </location>
</feature>
<evidence type="ECO:0000256" key="3">
    <source>
        <dbReference type="ARBA" id="ARBA00022452"/>
    </source>
</evidence>
<feature type="chain" id="PRO_5019800841" evidence="13">
    <location>
        <begin position="27"/>
        <end position="764"/>
    </location>
</feature>
<dbReference type="KEGG" id="sami:SAMIE_1016200"/>
<dbReference type="InterPro" id="IPR036942">
    <property type="entry name" value="Beta-barrel_TonB_sf"/>
</dbReference>
<evidence type="ECO:0000313" key="16">
    <source>
        <dbReference type="EMBL" id="BBD98119.1"/>
    </source>
</evidence>
<keyword evidence="8 12" id="KW-0798">TonB box</keyword>
<keyword evidence="6" id="KW-0408">Iron</keyword>
<gene>
    <name evidence="16" type="ORF">SAMIE_1016200</name>
</gene>
<evidence type="ECO:0000256" key="8">
    <source>
        <dbReference type="ARBA" id="ARBA00023077"/>
    </source>
</evidence>
<dbReference type="InterPro" id="IPR012910">
    <property type="entry name" value="Plug_dom"/>
</dbReference>
<dbReference type="Pfam" id="PF07715">
    <property type="entry name" value="Plug"/>
    <property type="match status" value="1"/>
</dbReference>
<feature type="signal peptide" evidence="13">
    <location>
        <begin position="1"/>
        <end position="26"/>
    </location>
</feature>
<dbReference type="GO" id="GO:0009279">
    <property type="term" value="C:cell outer membrane"/>
    <property type="evidence" value="ECO:0007669"/>
    <property type="project" value="UniProtKB-SubCell"/>
</dbReference>
<keyword evidence="5 11" id="KW-0812">Transmembrane</keyword>
<dbReference type="Proteomes" id="UP000279959">
    <property type="component" value="Chromosome"/>
</dbReference>
<keyword evidence="7" id="KW-0406">Ion transport</keyword>
<evidence type="ECO:0000256" key="10">
    <source>
        <dbReference type="ARBA" id="ARBA00023237"/>
    </source>
</evidence>
<keyword evidence="17" id="KW-1185">Reference proteome</keyword>
<keyword evidence="13" id="KW-0732">Signal</keyword>
<evidence type="ECO:0000256" key="2">
    <source>
        <dbReference type="ARBA" id="ARBA00022448"/>
    </source>
</evidence>
<dbReference type="Pfam" id="PF00593">
    <property type="entry name" value="TonB_dep_Rec_b-barrel"/>
    <property type="match status" value="1"/>
</dbReference>
<dbReference type="GO" id="GO:0006826">
    <property type="term" value="P:iron ion transport"/>
    <property type="evidence" value="ECO:0007669"/>
    <property type="project" value="UniProtKB-KW"/>
</dbReference>
<dbReference type="PANTHER" id="PTHR32552">
    <property type="entry name" value="FERRICHROME IRON RECEPTOR-RELATED"/>
    <property type="match status" value="1"/>
</dbReference>
<feature type="domain" description="TonB-dependent receptor-like beta-barrel" evidence="14">
    <location>
        <begin position="300"/>
        <end position="728"/>
    </location>
</feature>
<comment type="similarity">
    <text evidence="11 12">Belongs to the TonB-dependent receptor family.</text>
</comment>
<dbReference type="Gene3D" id="2.40.170.20">
    <property type="entry name" value="TonB-dependent receptor, beta-barrel domain"/>
    <property type="match status" value="1"/>
</dbReference>
<dbReference type="InterPro" id="IPR000531">
    <property type="entry name" value="Beta-barrel_TonB"/>
</dbReference>
<keyword evidence="4" id="KW-0410">Iron transport</keyword>
<keyword evidence="10 11" id="KW-0998">Cell outer membrane</keyword>
<evidence type="ECO:0000256" key="9">
    <source>
        <dbReference type="ARBA" id="ARBA00023136"/>
    </source>
</evidence>
<evidence type="ECO:0000259" key="15">
    <source>
        <dbReference type="Pfam" id="PF07715"/>
    </source>
</evidence>
<protein>
    <submittedName>
        <fullName evidence="16">TonB-dependent receptor</fullName>
    </submittedName>
</protein>
<dbReference type="PANTHER" id="PTHR32552:SF81">
    <property type="entry name" value="TONB-DEPENDENT OUTER MEMBRANE RECEPTOR"/>
    <property type="match status" value="1"/>
</dbReference>
<keyword evidence="9 11" id="KW-0472">Membrane</keyword>
<proteinExistence type="inferred from homology"/>
<evidence type="ECO:0000256" key="6">
    <source>
        <dbReference type="ARBA" id="ARBA00023004"/>
    </source>
</evidence>
<comment type="subcellular location">
    <subcellularLocation>
        <location evidence="1 11">Cell outer membrane</location>
        <topology evidence="1 11">Multi-pass membrane protein</topology>
    </subcellularLocation>
</comment>
<name>A0A494WCT6_9SPHN</name>
<evidence type="ECO:0000256" key="4">
    <source>
        <dbReference type="ARBA" id="ARBA00022496"/>
    </source>
</evidence>
<dbReference type="PROSITE" id="PS52016">
    <property type="entry name" value="TONB_DEPENDENT_REC_3"/>
    <property type="match status" value="1"/>
</dbReference>
<evidence type="ECO:0000256" key="7">
    <source>
        <dbReference type="ARBA" id="ARBA00023065"/>
    </source>
</evidence>
<evidence type="ECO:0000256" key="13">
    <source>
        <dbReference type="SAM" id="SignalP"/>
    </source>
</evidence>
<evidence type="ECO:0000256" key="11">
    <source>
        <dbReference type="PROSITE-ProRule" id="PRU01360"/>
    </source>
</evidence>
<keyword evidence="3 11" id="KW-1134">Transmembrane beta strand</keyword>